<organism evidence="1">
    <name type="scientific">viral metagenome</name>
    <dbReference type="NCBI Taxonomy" id="1070528"/>
    <lineage>
        <taxon>unclassified sequences</taxon>
        <taxon>metagenomes</taxon>
        <taxon>organismal metagenomes</taxon>
    </lineage>
</organism>
<reference evidence="1" key="1">
    <citation type="submission" date="2020-03" db="EMBL/GenBank/DDBJ databases">
        <title>The deep terrestrial virosphere.</title>
        <authorList>
            <person name="Holmfeldt K."/>
            <person name="Nilsson E."/>
            <person name="Simone D."/>
            <person name="Lopez-Fernandez M."/>
            <person name="Wu X."/>
            <person name="de Brujin I."/>
            <person name="Lundin D."/>
            <person name="Andersson A."/>
            <person name="Bertilsson S."/>
            <person name="Dopson M."/>
        </authorList>
    </citation>
    <scope>NUCLEOTIDE SEQUENCE</scope>
    <source>
        <strain evidence="1">MM415B02048</strain>
    </source>
</reference>
<gene>
    <name evidence="1" type="ORF">MM415B02048_0012</name>
</gene>
<dbReference type="EMBL" id="MT141158">
    <property type="protein sequence ID" value="QJA55430.1"/>
    <property type="molecule type" value="Genomic_DNA"/>
</dbReference>
<evidence type="ECO:0000313" key="1">
    <source>
        <dbReference type="EMBL" id="QJA55430.1"/>
    </source>
</evidence>
<sequence>MGTEKGTITMAYKARLGPGSISSLGEGGAVVGMVRVSQLAVTLSGSYSTSGSAVRAHLFTSTDNSSWDSDPFYSFDNAIGTPPILKQKTKPVDTSPMFLKAKLENLAKGVAIINAKAVATVQRQY</sequence>
<protein>
    <submittedName>
        <fullName evidence="1">Uncharacterized protein</fullName>
    </submittedName>
</protein>
<dbReference type="AlphaFoldDB" id="A0A6M3IDB1"/>
<accession>A0A6M3IDB1</accession>
<name>A0A6M3IDB1_9ZZZZ</name>
<proteinExistence type="predicted"/>